<accession>A0AA51X6P5</accession>
<reference evidence="2 3" key="1">
    <citation type="submission" date="2023-08" db="EMBL/GenBank/DDBJ databases">
        <title>Pleionea litopenaei sp. nov., isolated from stomach of juvenile Litopenaeus vannamei.</title>
        <authorList>
            <person name="Rho A.M."/>
            <person name="Hwang C.Y."/>
        </authorList>
    </citation>
    <scope>NUCLEOTIDE SEQUENCE [LARGE SCALE GENOMIC DNA]</scope>
    <source>
        <strain evidence="2 3">HL-JVS1</strain>
    </source>
</reference>
<dbReference type="RefSeq" id="WP_309202645.1">
    <property type="nucleotide sequence ID" value="NZ_CP133548.1"/>
</dbReference>
<dbReference type="AlphaFoldDB" id="A0AA51X6P5"/>
<sequence>MNSLFKRVSVLALLCLVTCGVNAANFIAKIDRILFVEGTNKNRIYVYPEGGVKHAPACHGENGDYMSFNMERPMAKEYMSGLMMAMSADKRVGFFIEDSCVDQDVSATLRYFLVYKN</sequence>
<keyword evidence="1" id="KW-0732">Signal</keyword>
<protein>
    <submittedName>
        <fullName evidence="2">Uncharacterized protein</fullName>
    </submittedName>
</protein>
<evidence type="ECO:0000256" key="1">
    <source>
        <dbReference type="SAM" id="SignalP"/>
    </source>
</evidence>
<name>A0AA51X6P5_9GAMM</name>
<gene>
    <name evidence="2" type="ORF">Q9312_00895</name>
</gene>
<evidence type="ECO:0000313" key="3">
    <source>
        <dbReference type="Proteomes" id="UP001239782"/>
    </source>
</evidence>
<keyword evidence="3" id="KW-1185">Reference proteome</keyword>
<feature type="chain" id="PRO_5041309649" evidence="1">
    <location>
        <begin position="24"/>
        <end position="117"/>
    </location>
</feature>
<feature type="signal peptide" evidence="1">
    <location>
        <begin position="1"/>
        <end position="23"/>
    </location>
</feature>
<evidence type="ECO:0000313" key="2">
    <source>
        <dbReference type="EMBL" id="WMS87502.1"/>
    </source>
</evidence>
<proteinExistence type="predicted"/>
<organism evidence="2 3">
    <name type="scientific">Pleionea litopenaei</name>
    <dbReference type="NCBI Taxonomy" id="3070815"/>
    <lineage>
        <taxon>Bacteria</taxon>
        <taxon>Pseudomonadati</taxon>
        <taxon>Pseudomonadota</taxon>
        <taxon>Gammaproteobacteria</taxon>
        <taxon>Oceanospirillales</taxon>
        <taxon>Pleioneaceae</taxon>
        <taxon>Pleionea</taxon>
    </lineage>
</organism>
<dbReference type="EMBL" id="CP133548">
    <property type="protein sequence ID" value="WMS87502.1"/>
    <property type="molecule type" value="Genomic_DNA"/>
</dbReference>
<dbReference type="KEGG" id="plei:Q9312_00895"/>
<dbReference type="Proteomes" id="UP001239782">
    <property type="component" value="Chromosome"/>
</dbReference>